<dbReference type="Pfam" id="PF15887">
    <property type="entry name" value="Peptidase_Mx"/>
    <property type="match status" value="1"/>
</dbReference>
<evidence type="ECO:0000313" key="4">
    <source>
        <dbReference type="Proteomes" id="UP000001822"/>
    </source>
</evidence>
<evidence type="ECO:0000313" key="3">
    <source>
        <dbReference type="EMBL" id="ABG59612.1"/>
    </source>
</evidence>
<dbReference type="KEGG" id="chu:CHU_2354"/>
<evidence type="ECO:0000259" key="2">
    <source>
        <dbReference type="Pfam" id="PF10005"/>
    </source>
</evidence>
<name>A0A6N4STI8_CYTH3</name>
<feature type="domain" description="Zinc-ribbon" evidence="2">
    <location>
        <begin position="3"/>
        <end position="94"/>
    </location>
</feature>
<proteinExistence type="predicted"/>
<keyword evidence="4" id="KW-1185">Reference proteome</keyword>
<dbReference type="Proteomes" id="UP000001822">
    <property type="component" value="Chromosome"/>
</dbReference>
<feature type="compositionally biased region" description="Basic and acidic residues" evidence="1">
    <location>
        <begin position="351"/>
        <end position="370"/>
    </location>
</feature>
<dbReference type="OrthoDB" id="256753at2"/>
<dbReference type="Pfam" id="PF10005">
    <property type="entry name" value="Zn_ribbon_DZR_6"/>
    <property type="match status" value="1"/>
</dbReference>
<sequence>MKLFTCRHCNNTLYFENSICLSCQNPIGFDSTQLSMLTLQKNKHEAFYSDIQTKKTYKYCQNAQEATCNWLIPSASTSAFCVACELNRTIPPLTIAQNRERWHKIEIAKHRLVYSLLKLQLPIKKKINNSIEGIAFDFTADHHTKSVMTGHQSGLITINIKEADEAERAKHKYDLNEKYRTLLGHFRHEIGHYYWDVLIKNDPKLLKKFRELFGNETVNYEQSLRAYYNNPNKNTSNHYISIYATSHPWEDWAESWAHYMHLMDTVETAFNFGIQLDTESLSKRNITASKIIDPYEIKKFIDIFNMWVPLGFAVNGLSRSMGHPEFYPFVISEEIIEKLSFIHKLCKKHRMPEEKPDKEKKEPITEKEKQTLTAEQNQVQTQVQAQAQDTVSKESKPSLLASIFKTK</sequence>
<gene>
    <name evidence="3" type="ordered locus">CHU_2354</name>
</gene>
<feature type="region of interest" description="Disordered" evidence="1">
    <location>
        <begin position="350"/>
        <end position="407"/>
    </location>
</feature>
<dbReference type="PIRSF" id="PIRSF012641">
    <property type="entry name" value="UCP012641"/>
    <property type="match status" value="1"/>
</dbReference>
<dbReference type="InterPro" id="IPR011201">
    <property type="entry name" value="Zinc-ribbon_6_bact"/>
</dbReference>
<organism evidence="3 4">
    <name type="scientific">Cytophaga hutchinsonii (strain ATCC 33406 / DSM 1761 / CIP 103989 / NBRC 15051 / NCIMB 9469 / D465)</name>
    <dbReference type="NCBI Taxonomy" id="269798"/>
    <lineage>
        <taxon>Bacteria</taxon>
        <taxon>Pseudomonadati</taxon>
        <taxon>Bacteroidota</taxon>
        <taxon>Cytophagia</taxon>
        <taxon>Cytophagales</taxon>
        <taxon>Cytophagaceae</taxon>
        <taxon>Cytophaga</taxon>
    </lineage>
</organism>
<feature type="compositionally biased region" description="Low complexity" evidence="1">
    <location>
        <begin position="373"/>
        <end position="390"/>
    </location>
</feature>
<dbReference type="RefSeq" id="WP_011585726.1">
    <property type="nucleotide sequence ID" value="NC_008255.1"/>
</dbReference>
<dbReference type="InterPro" id="IPR031321">
    <property type="entry name" value="UCP012641"/>
</dbReference>
<protein>
    <recommendedName>
        <fullName evidence="2">Zinc-ribbon domain-containing protein</fullName>
    </recommendedName>
</protein>
<dbReference type="Gene3D" id="3.40.390.70">
    <property type="match status" value="1"/>
</dbReference>
<evidence type="ECO:0000256" key="1">
    <source>
        <dbReference type="SAM" id="MobiDB-lite"/>
    </source>
</evidence>
<reference evidence="3 4" key="1">
    <citation type="journal article" date="2007" name="Appl. Environ. Microbiol.">
        <title>Genome sequence of the cellulolytic gliding bacterium Cytophaga hutchinsonii.</title>
        <authorList>
            <person name="Xie G."/>
            <person name="Bruce D.C."/>
            <person name="Challacombe J.F."/>
            <person name="Chertkov O."/>
            <person name="Detter J.C."/>
            <person name="Gilna P."/>
            <person name="Han C.S."/>
            <person name="Lucas S."/>
            <person name="Misra M."/>
            <person name="Myers G.L."/>
            <person name="Richardson P."/>
            <person name="Tapia R."/>
            <person name="Thayer N."/>
            <person name="Thompson L.S."/>
            <person name="Brettin T.S."/>
            <person name="Henrissat B."/>
            <person name="Wilson D.B."/>
            <person name="McBride M.J."/>
        </authorList>
    </citation>
    <scope>NUCLEOTIDE SEQUENCE [LARGE SCALE GENOMIC DNA]</scope>
    <source>
        <strain evidence="4">ATCC 33406 / DSM 1761 / CIP 103989 / NBRC 15051 / NCIMB 9469 / D465</strain>
    </source>
</reference>
<dbReference type="AlphaFoldDB" id="A0A6N4STI8"/>
<dbReference type="EMBL" id="CP000383">
    <property type="protein sequence ID" value="ABG59612.1"/>
    <property type="molecule type" value="Genomic_DNA"/>
</dbReference>
<accession>A0A6N4STI8</accession>